<dbReference type="GO" id="GO:0045127">
    <property type="term" value="F:N-acetylglucosamine kinase activity"/>
    <property type="evidence" value="ECO:0007669"/>
    <property type="project" value="UniProtKB-EC"/>
</dbReference>
<keyword evidence="2" id="KW-0808">Transferase</keyword>
<dbReference type="RefSeq" id="WP_100257958.1">
    <property type="nucleotide sequence ID" value="NZ_CP011797.1"/>
</dbReference>
<organism evidence="2 3">
    <name type="scientific">Reinekea forsetii</name>
    <dbReference type="NCBI Taxonomy" id="1336806"/>
    <lineage>
        <taxon>Bacteria</taxon>
        <taxon>Pseudomonadati</taxon>
        <taxon>Pseudomonadota</taxon>
        <taxon>Gammaproteobacteria</taxon>
        <taxon>Oceanospirillales</taxon>
        <taxon>Saccharospirillaceae</taxon>
        <taxon>Reinekea</taxon>
    </lineage>
</organism>
<dbReference type="EMBL" id="CP011797">
    <property type="protein sequence ID" value="ATX77721.1"/>
    <property type="molecule type" value="Genomic_DNA"/>
</dbReference>
<sequence length="292" mass="30512">MSSPDTYLIGIDGGGTSCRARITDRHGNIVGEAQAGSANIFQDVELAWRSVHQAVTEAFANANLPATCAQSSVLVAGLAGAEAPVAVDDFLDRASDSFADISLLSDAQIACLGAHAGQDGAIFIVGTGAIGIALDQGQWRRVGGWGFPLNDLGSGAWLGQQAVRAALDQRDGIIARSLLTDSIWKIFPAGTDELIGWSQIASSGDYGSFAPLVLKAVAAHDNLAEALMAEQIQLLSRQIQALPAHGRGLCLMGGLAETIAPKLPRDIQIRQVPALGDALSGALYYAQTRLRR</sequence>
<evidence type="ECO:0000313" key="2">
    <source>
        <dbReference type="EMBL" id="ATX77721.1"/>
    </source>
</evidence>
<dbReference type="EC" id="2.7.1.59" evidence="2"/>
<dbReference type="Gene3D" id="3.30.420.40">
    <property type="match status" value="2"/>
</dbReference>
<keyword evidence="3" id="KW-1185">Reference proteome</keyword>
<gene>
    <name evidence="2" type="ORF">REIFOR_02597</name>
</gene>
<dbReference type="CDD" id="cd24082">
    <property type="entry name" value="ASKHA_NBD_GspK-like"/>
    <property type="match status" value="1"/>
</dbReference>
<dbReference type="Proteomes" id="UP000229757">
    <property type="component" value="Chromosome"/>
</dbReference>
<dbReference type="PANTHER" id="PTHR43190">
    <property type="entry name" value="N-ACETYL-D-GLUCOSAMINE KINASE"/>
    <property type="match status" value="1"/>
</dbReference>
<dbReference type="InterPro" id="IPR043129">
    <property type="entry name" value="ATPase_NBD"/>
</dbReference>
<keyword evidence="2" id="KW-0418">Kinase</keyword>
<accession>A0A2K8KV93</accession>
<dbReference type="InterPro" id="IPR002731">
    <property type="entry name" value="ATPase_BadF"/>
</dbReference>
<dbReference type="AlphaFoldDB" id="A0A2K8KV93"/>
<evidence type="ECO:0000259" key="1">
    <source>
        <dbReference type="Pfam" id="PF01869"/>
    </source>
</evidence>
<dbReference type="Pfam" id="PF01869">
    <property type="entry name" value="BcrAD_BadFG"/>
    <property type="match status" value="1"/>
</dbReference>
<name>A0A2K8KV93_9GAMM</name>
<reference evidence="2 3" key="1">
    <citation type="journal article" date="2017" name="Environ. Microbiol.">
        <title>Genomic and physiological analyses of 'Reinekea forsetii' reveal a versatile opportunistic lifestyle during spring algae blooms.</title>
        <authorList>
            <person name="Avci B."/>
            <person name="Hahnke R.L."/>
            <person name="Chafee M."/>
            <person name="Fischer T."/>
            <person name="Gruber-Vodicka H."/>
            <person name="Tegetmeyer H.E."/>
            <person name="Harder J."/>
            <person name="Fuchs B.M."/>
            <person name="Amann R.I."/>
            <person name="Teeling H."/>
        </authorList>
    </citation>
    <scope>NUCLEOTIDE SEQUENCE [LARGE SCALE GENOMIC DNA]</scope>
    <source>
        <strain evidence="2 3">Hel1_31_D35</strain>
    </source>
</reference>
<dbReference type="PANTHER" id="PTHR43190:SF3">
    <property type="entry name" value="N-ACETYL-D-GLUCOSAMINE KINASE"/>
    <property type="match status" value="1"/>
</dbReference>
<evidence type="ECO:0000313" key="3">
    <source>
        <dbReference type="Proteomes" id="UP000229757"/>
    </source>
</evidence>
<dbReference type="SUPFAM" id="SSF53067">
    <property type="entry name" value="Actin-like ATPase domain"/>
    <property type="match status" value="2"/>
</dbReference>
<dbReference type="InterPro" id="IPR052519">
    <property type="entry name" value="Euk-type_GlcNAc_Kinase"/>
</dbReference>
<dbReference type="KEGG" id="rfo:REIFOR_02597"/>
<proteinExistence type="predicted"/>
<feature type="domain" description="ATPase BadF/BadG/BcrA/BcrD type" evidence="1">
    <location>
        <begin position="9"/>
        <end position="258"/>
    </location>
</feature>
<dbReference type="OrthoDB" id="9816014at2"/>
<protein>
    <submittedName>
        <fullName evidence="2">N-acetylglucosamine kinase NagK</fullName>
        <ecNumber evidence="2">2.7.1.59</ecNumber>
    </submittedName>
</protein>